<name>A0A835PA71_VANPL</name>
<reference evidence="3 4" key="1">
    <citation type="journal article" date="2020" name="Nat. Food">
        <title>A phased Vanilla planifolia genome enables genetic improvement of flavour and production.</title>
        <authorList>
            <person name="Hasing T."/>
            <person name="Tang H."/>
            <person name="Brym M."/>
            <person name="Khazi F."/>
            <person name="Huang T."/>
            <person name="Chambers A.H."/>
        </authorList>
    </citation>
    <scope>NUCLEOTIDE SEQUENCE [LARGE SCALE GENOMIC DNA]</scope>
    <source>
        <tissue evidence="1">Leaf</tissue>
    </source>
</reference>
<dbReference type="Proteomes" id="UP000639772">
    <property type="component" value="Unassembled WGS sequence"/>
</dbReference>
<protein>
    <submittedName>
        <fullName evidence="1">Uncharacterized protein</fullName>
    </submittedName>
</protein>
<comment type="caution">
    <text evidence="1">The sequence shown here is derived from an EMBL/GenBank/DDBJ whole genome shotgun (WGS) entry which is preliminary data.</text>
</comment>
<evidence type="ECO:0000313" key="3">
    <source>
        <dbReference type="Proteomes" id="UP000636800"/>
    </source>
</evidence>
<proteinExistence type="predicted"/>
<dbReference type="EMBL" id="JADCNM010000157">
    <property type="protein sequence ID" value="KAG0449903.1"/>
    <property type="molecule type" value="Genomic_DNA"/>
</dbReference>
<evidence type="ECO:0000313" key="2">
    <source>
        <dbReference type="EMBL" id="KAG0449903.1"/>
    </source>
</evidence>
<accession>A0A835PA71</accession>
<dbReference type="AlphaFoldDB" id="A0A835PA71"/>
<evidence type="ECO:0000313" key="4">
    <source>
        <dbReference type="Proteomes" id="UP000639772"/>
    </source>
</evidence>
<dbReference type="Proteomes" id="UP000636800">
    <property type="component" value="Unassembled WGS sequence"/>
</dbReference>
<sequence length="60" mass="6568">MNLLPHVPSYPFSVLYAVQPRPHAYLLNSIPSPSPPVRFMRRGSIPRTTTTTSVSMGSGV</sequence>
<organism evidence="1 3">
    <name type="scientific">Vanilla planifolia</name>
    <name type="common">Vanilla</name>
    <dbReference type="NCBI Taxonomy" id="51239"/>
    <lineage>
        <taxon>Eukaryota</taxon>
        <taxon>Viridiplantae</taxon>
        <taxon>Streptophyta</taxon>
        <taxon>Embryophyta</taxon>
        <taxon>Tracheophyta</taxon>
        <taxon>Spermatophyta</taxon>
        <taxon>Magnoliopsida</taxon>
        <taxon>Liliopsida</taxon>
        <taxon>Asparagales</taxon>
        <taxon>Orchidaceae</taxon>
        <taxon>Vanilloideae</taxon>
        <taxon>Vanilleae</taxon>
        <taxon>Vanilla</taxon>
    </lineage>
</organism>
<dbReference type="EMBL" id="JADCNL010000156">
    <property type="protein sequence ID" value="KAG0449900.1"/>
    <property type="molecule type" value="Genomic_DNA"/>
</dbReference>
<evidence type="ECO:0000313" key="1">
    <source>
        <dbReference type="EMBL" id="KAG0449900.1"/>
    </source>
</evidence>
<gene>
    <name evidence="2" type="ORF">HPP92_027046</name>
    <name evidence="1" type="ORF">HPP92_027165</name>
</gene>
<keyword evidence="3" id="KW-1185">Reference proteome</keyword>